<dbReference type="InterPro" id="IPR001851">
    <property type="entry name" value="ABC_transp_permease"/>
</dbReference>
<dbReference type="OrthoDB" id="9034298at2"/>
<dbReference type="AlphaFoldDB" id="A0A446CMI5"/>
<accession>A0A446CMI5</accession>
<name>A0A446CMI5_9BURK</name>
<evidence type="ECO:0000256" key="1">
    <source>
        <dbReference type="ARBA" id="ARBA00004651"/>
    </source>
</evidence>
<protein>
    <recommendedName>
        <fullName evidence="9">High-affinity branched-chain amino acid transport system permease protein LivH</fullName>
    </recommendedName>
</protein>
<dbReference type="GO" id="GO:0015658">
    <property type="term" value="F:branched-chain amino acid transmembrane transporter activity"/>
    <property type="evidence" value="ECO:0007669"/>
    <property type="project" value="InterPro"/>
</dbReference>
<dbReference type="Pfam" id="PF02653">
    <property type="entry name" value="BPD_transp_2"/>
    <property type="match status" value="1"/>
</dbReference>
<feature type="transmembrane region" description="Helical" evidence="6">
    <location>
        <begin position="98"/>
        <end position="120"/>
    </location>
</feature>
<evidence type="ECO:0000313" key="7">
    <source>
        <dbReference type="EMBL" id="SSW68985.1"/>
    </source>
</evidence>
<evidence type="ECO:0008006" key="9">
    <source>
        <dbReference type="Google" id="ProtNLM"/>
    </source>
</evidence>
<dbReference type="RefSeq" id="WP_129241984.1">
    <property type="nucleotide sequence ID" value="NZ_UFQC01000016.1"/>
</dbReference>
<feature type="transmembrane region" description="Helical" evidence="6">
    <location>
        <begin position="299"/>
        <end position="323"/>
    </location>
</feature>
<evidence type="ECO:0000256" key="2">
    <source>
        <dbReference type="ARBA" id="ARBA00022475"/>
    </source>
</evidence>
<reference evidence="7 8" key="1">
    <citation type="submission" date="2018-07" db="EMBL/GenBank/DDBJ databases">
        <authorList>
            <person name="Peeters C."/>
        </authorList>
    </citation>
    <scope>NUCLEOTIDE SEQUENCE [LARGE SCALE GENOMIC DNA]</scope>
    <source>
        <strain evidence="7 8">LMG 30378</strain>
    </source>
</reference>
<evidence type="ECO:0000256" key="5">
    <source>
        <dbReference type="ARBA" id="ARBA00023136"/>
    </source>
</evidence>
<dbReference type="PANTHER" id="PTHR30482:SF17">
    <property type="entry name" value="ABC TRANSPORTER ATP-BINDING PROTEIN"/>
    <property type="match status" value="1"/>
</dbReference>
<comment type="subcellular location">
    <subcellularLocation>
        <location evidence="1">Cell membrane</location>
        <topology evidence="1">Multi-pass membrane protein</topology>
    </subcellularLocation>
</comment>
<evidence type="ECO:0000256" key="4">
    <source>
        <dbReference type="ARBA" id="ARBA00022989"/>
    </source>
</evidence>
<feature type="transmembrane region" description="Helical" evidence="6">
    <location>
        <begin position="20"/>
        <end position="39"/>
    </location>
</feature>
<keyword evidence="3 6" id="KW-0812">Transmembrane</keyword>
<evidence type="ECO:0000256" key="6">
    <source>
        <dbReference type="SAM" id="Phobius"/>
    </source>
</evidence>
<dbReference type="PANTHER" id="PTHR30482">
    <property type="entry name" value="HIGH-AFFINITY BRANCHED-CHAIN AMINO ACID TRANSPORT SYSTEM PERMEASE"/>
    <property type="match status" value="1"/>
</dbReference>
<evidence type="ECO:0000313" key="8">
    <source>
        <dbReference type="Proteomes" id="UP000289465"/>
    </source>
</evidence>
<keyword evidence="4 6" id="KW-1133">Transmembrane helix</keyword>
<feature type="transmembrane region" description="Helical" evidence="6">
    <location>
        <begin position="185"/>
        <end position="204"/>
    </location>
</feature>
<feature type="transmembrane region" description="Helical" evidence="6">
    <location>
        <begin position="73"/>
        <end position="91"/>
    </location>
</feature>
<keyword evidence="2" id="KW-1003">Cell membrane</keyword>
<gene>
    <name evidence="7" type="ORF">AVE30378_03309</name>
</gene>
<dbReference type="GO" id="GO:0005886">
    <property type="term" value="C:plasma membrane"/>
    <property type="evidence" value="ECO:0007669"/>
    <property type="project" value="UniProtKB-SubCell"/>
</dbReference>
<feature type="transmembrane region" description="Helical" evidence="6">
    <location>
        <begin position="234"/>
        <end position="259"/>
    </location>
</feature>
<feature type="transmembrane region" description="Helical" evidence="6">
    <location>
        <begin position="46"/>
        <end position="67"/>
    </location>
</feature>
<dbReference type="EMBL" id="UFQC01000016">
    <property type="protein sequence ID" value="SSW68985.1"/>
    <property type="molecule type" value="Genomic_DNA"/>
</dbReference>
<evidence type="ECO:0000256" key="3">
    <source>
        <dbReference type="ARBA" id="ARBA00022692"/>
    </source>
</evidence>
<proteinExistence type="predicted"/>
<organism evidence="7 8">
    <name type="scientific">Achromobacter veterisilvae</name>
    <dbReference type="NCBI Taxonomy" id="2069367"/>
    <lineage>
        <taxon>Bacteria</taxon>
        <taxon>Pseudomonadati</taxon>
        <taxon>Pseudomonadota</taxon>
        <taxon>Betaproteobacteria</taxon>
        <taxon>Burkholderiales</taxon>
        <taxon>Alcaligenaceae</taxon>
        <taxon>Achromobacter</taxon>
    </lineage>
</organism>
<dbReference type="Proteomes" id="UP000289465">
    <property type="component" value="Unassembled WGS sequence"/>
</dbReference>
<sequence length="348" mass="37359">MSGSTFSMSFDAHAGRPPRWPWWASVGVCVALMLAVPLFGDTAFLLDLSLVMILSLLALSMGLLWGYVGILSFGQTIFFGLGGYAYALFSLNTDMPVAAFALAAIVPMLFAVLLGYFMMFGRISDIYLSVITLVVTLIFEKGVRATSGPEYVIGTVRLNGQNGIPGVPGLPWRIGTLDLQSIEGIFYLALFFLALAYVGIRLFLASPTGRVLVGLRENDKRMELLGYDSRLYKLIAFVIAGGLAGLAGGLYALWGNFVGPEMFSLNQAAMVVIWVIVGGRSILVGPIIGTLLIQYLTTWLGTVGVGQVTLALGFILILCVLLFPQGLAPACRSLIARLAPQRRAGADR</sequence>
<dbReference type="InterPro" id="IPR043428">
    <property type="entry name" value="LivM-like"/>
</dbReference>
<feature type="transmembrane region" description="Helical" evidence="6">
    <location>
        <begin position="271"/>
        <end position="293"/>
    </location>
</feature>
<dbReference type="CDD" id="cd06581">
    <property type="entry name" value="TM_PBP1_LivM_like"/>
    <property type="match status" value="1"/>
</dbReference>
<keyword evidence="5 6" id="KW-0472">Membrane</keyword>